<proteinExistence type="predicted"/>
<gene>
    <name evidence="2" type="ORF">DARMORV10_C03P63690.1</name>
</gene>
<protein>
    <submittedName>
        <fullName evidence="2">(rape) hypothetical protein</fullName>
    </submittedName>
</protein>
<name>A0A816IK78_BRANA</name>
<dbReference type="Proteomes" id="UP001295469">
    <property type="component" value="Chromosome C03"/>
</dbReference>
<evidence type="ECO:0000256" key="1">
    <source>
        <dbReference type="SAM" id="MobiDB-lite"/>
    </source>
</evidence>
<dbReference type="AlphaFoldDB" id="A0A816IK78"/>
<evidence type="ECO:0000313" key="2">
    <source>
        <dbReference type="EMBL" id="CAF1707554.1"/>
    </source>
</evidence>
<feature type="compositionally biased region" description="Basic residues" evidence="1">
    <location>
        <begin position="18"/>
        <end position="33"/>
    </location>
</feature>
<accession>A0A816IK78</accession>
<sequence length="50" mass="6103">MKKETRETKSVRLGSMRLTKKKKVKVKEKRKGRKEIQEKRLERQDLVHLI</sequence>
<feature type="region of interest" description="Disordered" evidence="1">
    <location>
        <begin position="1"/>
        <end position="35"/>
    </location>
</feature>
<dbReference type="EMBL" id="HG994367">
    <property type="protein sequence ID" value="CAF1707554.1"/>
    <property type="molecule type" value="Genomic_DNA"/>
</dbReference>
<reference evidence="2" key="1">
    <citation type="submission" date="2021-01" db="EMBL/GenBank/DDBJ databases">
        <authorList>
            <consortium name="Genoscope - CEA"/>
            <person name="William W."/>
        </authorList>
    </citation>
    <scope>NUCLEOTIDE SEQUENCE</scope>
</reference>
<organism evidence="2">
    <name type="scientific">Brassica napus</name>
    <name type="common">Rape</name>
    <dbReference type="NCBI Taxonomy" id="3708"/>
    <lineage>
        <taxon>Eukaryota</taxon>
        <taxon>Viridiplantae</taxon>
        <taxon>Streptophyta</taxon>
        <taxon>Embryophyta</taxon>
        <taxon>Tracheophyta</taxon>
        <taxon>Spermatophyta</taxon>
        <taxon>Magnoliopsida</taxon>
        <taxon>eudicotyledons</taxon>
        <taxon>Gunneridae</taxon>
        <taxon>Pentapetalae</taxon>
        <taxon>rosids</taxon>
        <taxon>malvids</taxon>
        <taxon>Brassicales</taxon>
        <taxon>Brassicaceae</taxon>
        <taxon>Brassiceae</taxon>
        <taxon>Brassica</taxon>
    </lineage>
</organism>
<feature type="compositionally biased region" description="Basic and acidic residues" evidence="1">
    <location>
        <begin position="1"/>
        <end position="10"/>
    </location>
</feature>